<keyword evidence="1" id="KW-0472">Membrane</keyword>
<organism evidence="2">
    <name type="scientific">marine sediment metagenome</name>
    <dbReference type="NCBI Taxonomy" id="412755"/>
    <lineage>
        <taxon>unclassified sequences</taxon>
        <taxon>metagenomes</taxon>
        <taxon>ecological metagenomes</taxon>
    </lineage>
</organism>
<keyword evidence="1" id="KW-0812">Transmembrane</keyword>
<reference evidence="2" key="1">
    <citation type="journal article" date="2015" name="Nature">
        <title>Complex archaea that bridge the gap between prokaryotes and eukaryotes.</title>
        <authorList>
            <person name="Spang A."/>
            <person name="Saw J.H."/>
            <person name="Jorgensen S.L."/>
            <person name="Zaremba-Niedzwiedzka K."/>
            <person name="Martijn J."/>
            <person name="Lind A.E."/>
            <person name="van Eijk R."/>
            <person name="Schleper C."/>
            <person name="Guy L."/>
            <person name="Ettema T.J."/>
        </authorList>
    </citation>
    <scope>NUCLEOTIDE SEQUENCE</scope>
</reference>
<dbReference type="EMBL" id="LAZR01011436">
    <property type="protein sequence ID" value="KKM61679.1"/>
    <property type="molecule type" value="Genomic_DNA"/>
</dbReference>
<accession>A0A0F9IW94</accession>
<evidence type="ECO:0000256" key="1">
    <source>
        <dbReference type="SAM" id="Phobius"/>
    </source>
</evidence>
<comment type="caution">
    <text evidence="2">The sequence shown here is derived from an EMBL/GenBank/DDBJ whole genome shotgun (WGS) entry which is preliminary data.</text>
</comment>
<gene>
    <name evidence="2" type="ORF">LCGC14_1529230</name>
</gene>
<dbReference type="AlphaFoldDB" id="A0A0F9IW94"/>
<name>A0A0F9IW94_9ZZZZ</name>
<sequence length="187" mass="21949">MIKEKWQLQQEEEKIREKWGLKDFLAIAIILGGFVYFLYTIQPDYKKEYKEHKASWAWTQKEMKSHVALKPTVELIPGSELFRKYVTFVIRNKKETDTVPVSILRGLSGQRGMYSPLLDPHTVYICDDCGLDPVVLEGVIVHEMVHYIQWSTEGRCFDDPYSPCMDFREMQGYAIQEKYIKEVLGDE</sequence>
<keyword evidence="1" id="KW-1133">Transmembrane helix</keyword>
<feature type="transmembrane region" description="Helical" evidence="1">
    <location>
        <begin position="21"/>
        <end position="39"/>
    </location>
</feature>
<evidence type="ECO:0000313" key="2">
    <source>
        <dbReference type="EMBL" id="KKM61679.1"/>
    </source>
</evidence>
<proteinExistence type="predicted"/>
<protein>
    <submittedName>
        <fullName evidence="2">Uncharacterized protein</fullName>
    </submittedName>
</protein>